<dbReference type="AlphaFoldDB" id="A0A7W7W0L8"/>
<keyword evidence="2" id="KW-1133">Transmembrane helix</keyword>
<keyword evidence="2" id="KW-0812">Transmembrane</keyword>
<accession>A0A7W7W0L8</accession>
<reference evidence="3 4" key="1">
    <citation type="submission" date="2020-08" db="EMBL/GenBank/DDBJ databases">
        <title>Sequencing the genomes of 1000 actinobacteria strains.</title>
        <authorList>
            <person name="Klenk H.-P."/>
        </authorList>
    </citation>
    <scope>NUCLEOTIDE SEQUENCE [LARGE SCALE GENOMIC DNA]</scope>
    <source>
        <strain evidence="3 4">DSM 102030</strain>
    </source>
</reference>
<evidence type="ECO:0000313" key="3">
    <source>
        <dbReference type="EMBL" id="MBB4929761.1"/>
    </source>
</evidence>
<feature type="compositionally biased region" description="Basic and acidic residues" evidence="1">
    <location>
        <begin position="70"/>
        <end position="91"/>
    </location>
</feature>
<evidence type="ECO:0000256" key="1">
    <source>
        <dbReference type="SAM" id="MobiDB-lite"/>
    </source>
</evidence>
<gene>
    <name evidence="3" type="ORF">F4561_000581</name>
</gene>
<keyword evidence="4" id="KW-1185">Reference proteome</keyword>
<proteinExistence type="predicted"/>
<protein>
    <submittedName>
        <fullName evidence="3">Uncharacterized protein</fullName>
    </submittedName>
</protein>
<keyword evidence="2" id="KW-0472">Membrane</keyword>
<feature type="compositionally biased region" description="Low complexity" evidence="1">
    <location>
        <begin position="47"/>
        <end position="59"/>
    </location>
</feature>
<dbReference type="Proteomes" id="UP000523007">
    <property type="component" value="Unassembled WGS sequence"/>
</dbReference>
<comment type="caution">
    <text evidence="3">The sequence shown here is derived from an EMBL/GenBank/DDBJ whole genome shotgun (WGS) entry which is preliminary data.</text>
</comment>
<sequence>MTILVITTGSALLVTALGFLVAVSIRIKLDDRRRAYRSLRYEDRGGKLSNSGRRLSGLSFPHQPAVPAAREPRDNDGEGEDGTVRQDRTDA</sequence>
<evidence type="ECO:0000313" key="4">
    <source>
        <dbReference type="Proteomes" id="UP000523007"/>
    </source>
</evidence>
<name>A0A7W7W0L8_9ACTN</name>
<feature type="transmembrane region" description="Helical" evidence="2">
    <location>
        <begin position="6"/>
        <end position="27"/>
    </location>
</feature>
<dbReference type="EMBL" id="JACHJT010000001">
    <property type="protein sequence ID" value="MBB4929761.1"/>
    <property type="molecule type" value="Genomic_DNA"/>
</dbReference>
<feature type="region of interest" description="Disordered" evidence="1">
    <location>
        <begin position="42"/>
        <end position="91"/>
    </location>
</feature>
<evidence type="ECO:0000256" key="2">
    <source>
        <dbReference type="SAM" id="Phobius"/>
    </source>
</evidence>
<organism evidence="3 4">
    <name type="scientific">Lipingzhangella halophila</name>
    <dbReference type="NCBI Taxonomy" id="1783352"/>
    <lineage>
        <taxon>Bacteria</taxon>
        <taxon>Bacillati</taxon>
        <taxon>Actinomycetota</taxon>
        <taxon>Actinomycetes</taxon>
        <taxon>Streptosporangiales</taxon>
        <taxon>Nocardiopsidaceae</taxon>
        <taxon>Lipingzhangella</taxon>
    </lineage>
</organism>
<dbReference type="RefSeq" id="WP_221446336.1">
    <property type="nucleotide sequence ID" value="NZ_JACHJT010000001.1"/>
</dbReference>